<evidence type="ECO:0000313" key="2">
    <source>
        <dbReference type="Proteomes" id="UP001480082"/>
    </source>
</evidence>
<gene>
    <name evidence="1" type="ORF">NKI81_07355</name>
</gene>
<accession>A0ACC6SVK5</accession>
<comment type="caution">
    <text evidence="1">The sequence shown here is derived from an EMBL/GenBank/DDBJ whole genome shotgun (WGS) entry which is preliminary data.</text>
</comment>
<reference evidence="1 2" key="1">
    <citation type="journal article" date="2024" name="Proc. Natl. Acad. Sci. U.S.A.">
        <title>The evolutionary genomics of adaptation to stress in wild rhizobium bacteria.</title>
        <authorList>
            <person name="Kehlet-Delgado H."/>
            <person name="Montoya A.P."/>
            <person name="Jensen K.T."/>
            <person name="Wendlandt C.E."/>
            <person name="Dexheimer C."/>
            <person name="Roberts M."/>
            <person name="Torres Martinez L."/>
            <person name="Friesen M.L."/>
            <person name="Griffitts J.S."/>
            <person name="Porter S.S."/>
        </authorList>
    </citation>
    <scope>NUCLEOTIDE SEQUENCE [LARGE SCALE GENOMIC DNA]</scope>
    <source>
        <strain evidence="1 2">M0468</strain>
    </source>
</reference>
<proteinExistence type="predicted"/>
<keyword evidence="2" id="KW-1185">Reference proteome</keyword>
<name>A0ACC6SVK5_9HYPH</name>
<dbReference type="Proteomes" id="UP001480082">
    <property type="component" value="Unassembled WGS sequence"/>
</dbReference>
<organism evidence="1 2">
    <name type="scientific">Mesorhizobium australicum</name>
    <dbReference type="NCBI Taxonomy" id="536018"/>
    <lineage>
        <taxon>Bacteria</taxon>
        <taxon>Pseudomonadati</taxon>
        <taxon>Pseudomonadota</taxon>
        <taxon>Alphaproteobacteria</taxon>
        <taxon>Hyphomicrobiales</taxon>
        <taxon>Phyllobacteriaceae</taxon>
        <taxon>Mesorhizobium</taxon>
    </lineage>
</organism>
<sequence>MATNAKKPTRGKSAQPKAPQSTAGAGPAIAQRSKDAKAFGKAAPKKVVPGSKVTAPKAAAKPAQAKKPAMAGGSKASGGSKVRSAANVAAGAVVATARGVASLAASVVGRGGPKAKAK</sequence>
<dbReference type="EMBL" id="JAMYRI010000003">
    <property type="protein sequence ID" value="MER9283777.1"/>
    <property type="molecule type" value="Genomic_DNA"/>
</dbReference>
<evidence type="ECO:0000313" key="1">
    <source>
        <dbReference type="EMBL" id="MER9283777.1"/>
    </source>
</evidence>
<protein>
    <submittedName>
        <fullName evidence="1">Uncharacterized protein</fullName>
    </submittedName>
</protein>